<dbReference type="InterPro" id="IPR045357">
    <property type="entry name" value="Aminopeptidase_N-like_N"/>
</dbReference>
<dbReference type="PROSITE" id="PS51257">
    <property type="entry name" value="PROKAR_LIPOPROTEIN"/>
    <property type="match status" value="1"/>
</dbReference>
<dbReference type="Proteomes" id="UP001165367">
    <property type="component" value="Unassembled WGS sequence"/>
</dbReference>
<organism evidence="4 5">
    <name type="scientific">Terrimonas ginsenosidimutans</name>
    <dbReference type="NCBI Taxonomy" id="2908004"/>
    <lineage>
        <taxon>Bacteria</taxon>
        <taxon>Pseudomonadati</taxon>
        <taxon>Bacteroidota</taxon>
        <taxon>Chitinophagia</taxon>
        <taxon>Chitinophagales</taxon>
        <taxon>Chitinophagaceae</taxon>
        <taxon>Terrimonas</taxon>
    </lineage>
</organism>
<dbReference type="Pfam" id="PF17900">
    <property type="entry name" value="Peptidase_M1_N"/>
    <property type="match status" value="1"/>
</dbReference>
<evidence type="ECO:0000259" key="3">
    <source>
        <dbReference type="Pfam" id="PF17900"/>
    </source>
</evidence>
<accession>A0ABS9KSI8</accession>
<keyword evidence="1" id="KW-0732">Signal</keyword>
<dbReference type="Gene3D" id="1.10.390.10">
    <property type="entry name" value="Neutral Protease Domain 2"/>
    <property type="match status" value="1"/>
</dbReference>
<name>A0ABS9KSI8_9BACT</name>
<gene>
    <name evidence="4" type="ORF">LZZ85_13420</name>
</gene>
<comment type="caution">
    <text evidence="4">The sequence shown here is derived from an EMBL/GenBank/DDBJ whole genome shotgun (WGS) entry which is preliminary data.</text>
</comment>
<dbReference type="CDD" id="cd09603">
    <property type="entry name" value="M1_APN_like"/>
    <property type="match status" value="1"/>
</dbReference>
<dbReference type="SUPFAM" id="SSF63737">
    <property type="entry name" value="Leukotriene A4 hydrolase N-terminal domain"/>
    <property type="match status" value="1"/>
</dbReference>
<evidence type="ECO:0000256" key="1">
    <source>
        <dbReference type="SAM" id="SignalP"/>
    </source>
</evidence>
<feature type="domain" description="Aminopeptidase N-like N-terminal" evidence="3">
    <location>
        <begin position="48"/>
        <end position="227"/>
    </location>
</feature>
<proteinExistence type="predicted"/>
<protein>
    <submittedName>
        <fullName evidence="4">M1 family metallopeptidase</fullName>
    </submittedName>
</protein>
<dbReference type="PANTHER" id="PTHR11533:SF174">
    <property type="entry name" value="PUROMYCIN-SENSITIVE AMINOPEPTIDASE-RELATED"/>
    <property type="match status" value="1"/>
</dbReference>
<dbReference type="InterPro" id="IPR014782">
    <property type="entry name" value="Peptidase_M1_dom"/>
</dbReference>
<feature type="domain" description="Peptidase M1 membrane alanine aminopeptidase" evidence="2">
    <location>
        <begin position="336"/>
        <end position="474"/>
    </location>
</feature>
<dbReference type="Pfam" id="PF01433">
    <property type="entry name" value="Peptidase_M1"/>
    <property type="match status" value="1"/>
</dbReference>
<keyword evidence="5" id="KW-1185">Reference proteome</keyword>
<dbReference type="RefSeq" id="WP_237872517.1">
    <property type="nucleotide sequence ID" value="NZ_JAKLTR010000008.1"/>
</dbReference>
<dbReference type="EMBL" id="JAKLTR010000008">
    <property type="protein sequence ID" value="MCG2615293.1"/>
    <property type="molecule type" value="Genomic_DNA"/>
</dbReference>
<dbReference type="SUPFAM" id="SSF55486">
    <property type="entry name" value="Metalloproteases ('zincins'), catalytic domain"/>
    <property type="match status" value="1"/>
</dbReference>
<evidence type="ECO:0000313" key="4">
    <source>
        <dbReference type="EMBL" id="MCG2615293.1"/>
    </source>
</evidence>
<dbReference type="PANTHER" id="PTHR11533">
    <property type="entry name" value="PROTEASE M1 ZINC METALLOPROTEASE"/>
    <property type="match status" value="1"/>
</dbReference>
<dbReference type="Gene3D" id="2.60.40.1730">
    <property type="entry name" value="tricorn interacting facor f3 domain"/>
    <property type="match status" value="1"/>
</dbReference>
<feature type="signal peptide" evidence="1">
    <location>
        <begin position="1"/>
        <end position="21"/>
    </location>
</feature>
<evidence type="ECO:0000313" key="5">
    <source>
        <dbReference type="Proteomes" id="UP001165367"/>
    </source>
</evidence>
<dbReference type="InterPro" id="IPR042097">
    <property type="entry name" value="Aminopeptidase_N-like_N_sf"/>
</dbReference>
<feature type="chain" id="PRO_5045169192" evidence="1">
    <location>
        <begin position="22"/>
        <end position="557"/>
    </location>
</feature>
<sequence>MKTRFLSAAAVSLLLSSACPAQQSKAFTRADTLRGTINEERSWWDVQRYDLSVRPDYPSKTIAATSVITYKVTGKQTVNRLQLDLQEPLIIDSILLDKKQKVNFTKDGNAWHVDVPSQQKNSEHALAVFYQGKVHEAKRAPWDGGWIWATDSLGRPWMTVACQGLGASVWFPCKDHQSDEPDKGASLTMTVPDTLTAIGNGRLQSKKQNSDGTATYTYAVTNPISTYCIIPYIGKYANFKETYKGEKGNLDINYWALDYNLDIARSYMPKEVHNMLNAFEFWFGPYPFYEDGYQLIETSHTGMEHQSAVSYGNWYKPGYRGRDGSGTGIGMKWDFIIIHESGHEWFGNNITTKDLADMWVHEGFTNYSETIFVDYVFGKESGDAYNKGTRRGIRNDKNIIPEYNVNAQGSGDMYPKAGNMIHSIRHGLNDDTLFRKILRGLNSTFYHQTVTSKQVENYVSKTAKFNYAKVFDQYLRTTQIPTLEFIVAPNKETVRLRYTNCIAGFNLPITLTNGKDELRLLPTDQWKTVKLKTGQASLITSENIENMFYVKPVQVKE</sequence>
<dbReference type="InterPro" id="IPR027268">
    <property type="entry name" value="Peptidase_M4/M1_CTD_sf"/>
</dbReference>
<evidence type="ECO:0000259" key="2">
    <source>
        <dbReference type="Pfam" id="PF01433"/>
    </source>
</evidence>
<dbReference type="InterPro" id="IPR050344">
    <property type="entry name" value="Peptidase_M1_aminopeptidases"/>
</dbReference>
<reference evidence="4" key="1">
    <citation type="submission" date="2022-01" db="EMBL/GenBank/DDBJ databases">
        <authorList>
            <person name="Jo J.-H."/>
            <person name="Im W.-T."/>
        </authorList>
    </citation>
    <scope>NUCLEOTIDE SEQUENCE</scope>
    <source>
        <strain evidence="4">NA20</strain>
    </source>
</reference>